<dbReference type="PANTHER" id="PTHR23113:SF365">
    <property type="entry name" value="RAS-GEF DOMAIN-CONTAINING PROTEIN"/>
    <property type="match status" value="1"/>
</dbReference>
<accession>A0A1J4KTI6</accession>
<dbReference type="InterPro" id="IPR036964">
    <property type="entry name" value="RASGEF_cat_dom_sf"/>
</dbReference>
<dbReference type="SUPFAM" id="SSF48366">
    <property type="entry name" value="Ras GEF"/>
    <property type="match status" value="1"/>
</dbReference>
<proteinExistence type="predicted"/>
<evidence type="ECO:0000313" key="6">
    <source>
        <dbReference type="Proteomes" id="UP000179807"/>
    </source>
</evidence>
<dbReference type="InterPro" id="IPR008937">
    <property type="entry name" value="Ras-like_GEF"/>
</dbReference>
<dbReference type="Pfam" id="PF00617">
    <property type="entry name" value="RasGEF"/>
    <property type="match status" value="1"/>
</dbReference>
<dbReference type="GO" id="GO:0005085">
    <property type="term" value="F:guanyl-nucleotide exchange factor activity"/>
    <property type="evidence" value="ECO:0007669"/>
    <property type="project" value="UniProtKB-KW"/>
</dbReference>
<evidence type="ECO:0000256" key="1">
    <source>
        <dbReference type="ARBA" id="ARBA00022658"/>
    </source>
</evidence>
<name>A0A1J4KTI6_9EUKA</name>
<feature type="region of interest" description="Disordered" evidence="3">
    <location>
        <begin position="65"/>
        <end position="154"/>
    </location>
</feature>
<dbReference type="SMART" id="SM00147">
    <property type="entry name" value="RasGEF"/>
    <property type="match status" value="1"/>
</dbReference>
<organism evidence="5 6">
    <name type="scientific">Tritrichomonas foetus</name>
    <dbReference type="NCBI Taxonomy" id="1144522"/>
    <lineage>
        <taxon>Eukaryota</taxon>
        <taxon>Metamonada</taxon>
        <taxon>Parabasalia</taxon>
        <taxon>Tritrichomonadida</taxon>
        <taxon>Tritrichomonadidae</taxon>
        <taxon>Tritrichomonas</taxon>
    </lineage>
</organism>
<dbReference type="EMBL" id="MLAK01000370">
    <property type="protein sequence ID" value="OHT14450.1"/>
    <property type="molecule type" value="Genomic_DNA"/>
</dbReference>
<feature type="region of interest" description="Disordered" evidence="3">
    <location>
        <begin position="221"/>
        <end position="259"/>
    </location>
</feature>
<evidence type="ECO:0000259" key="4">
    <source>
        <dbReference type="PROSITE" id="PS50009"/>
    </source>
</evidence>
<feature type="compositionally biased region" description="Low complexity" evidence="3">
    <location>
        <begin position="126"/>
        <end position="154"/>
    </location>
</feature>
<feature type="compositionally biased region" description="Polar residues" evidence="3">
    <location>
        <begin position="116"/>
        <end position="125"/>
    </location>
</feature>
<feature type="region of interest" description="Disordered" evidence="3">
    <location>
        <begin position="534"/>
        <end position="553"/>
    </location>
</feature>
<feature type="compositionally biased region" description="Basic and acidic residues" evidence="3">
    <location>
        <begin position="416"/>
        <end position="438"/>
    </location>
</feature>
<dbReference type="VEuPathDB" id="TrichDB:TRFO_43054"/>
<dbReference type="RefSeq" id="XP_068367586.1">
    <property type="nucleotide sequence ID" value="XM_068514602.1"/>
</dbReference>
<dbReference type="GeneID" id="94849306"/>
<protein>
    <recommendedName>
        <fullName evidence="4">Ras-GEF domain-containing protein</fullName>
    </recommendedName>
</protein>
<evidence type="ECO:0000313" key="5">
    <source>
        <dbReference type="EMBL" id="OHT14450.1"/>
    </source>
</evidence>
<keyword evidence="1 2" id="KW-0344">Guanine-nucleotide releasing factor</keyword>
<feature type="compositionally biased region" description="Acidic residues" evidence="3">
    <location>
        <begin position="448"/>
        <end position="463"/>
    </location>
</feature>
<evidence type="ECO:0000256" key="3">
    <source>
        <dbReference type="SAM" id="MobiDB-lite"/>
    </source>
</evidence>
<evidence type="ECO:0000256" key="2">
    <source>
        <dbReference type="PROSITE-ProRule" id="PRU00168"/>
    </source>
</evidence>
<dbReference type="PANTHER" id="PTHR23113">
    <property type="entry name" value="GUANINE NUCLEOTIDE EXCHANGE FACTOR"/>
    <property type="match status" value="1"/>
</dbReference>
<feature type="compositionally biased region" description="Basic and acidic residues" evidence="3">
    <location>
        <begin position="237"/>
        <end position="255"/>
    </location>
</feature>
<reference evidence="5" key="1">
    <citation type="submission" date="2016-10" db="EMBL/GenBank/DDBJ databases">
        <authorList>
            <person name="Benchimol M."/>
            <person name="Almeida L.G."/>
            <person name="Vasconcelos A.T."/>
            <person name="Perreira-Neves A."/>
            <person name="Rosa I.A."/>
            <person name="Tasca T."/>
            <person name="Bogo M.R."/>
            <person name="de Souza W."/>
        </authorList>
    </citation>
    <scope>NUCLEOTIDE SEQUENCE [LARGE SCALE GENOMIC DNA]</scope>
    <source>
        <strain evidence="5">K</strain>
    </source>
</reference>
<dbReference type="PROSITE" id="PS50009">
    <property type="entry name" value="RASGEF_CAT"/>
    <property type="match status" value="1"/>
</dbReference>
<feature type="domain" description="Ras-GEF" evidence="4">
    <location>
        <begin position="800"/>
        <end position="1038"/>
    </location>
</feature>
<comment type="caution">
    <text evidence="5">The sequence shown here is derived from an EMBL/GenBank/DDBJ whole genome shotgun (WGS) entry which is preliminary data.</text>
</comment>
<gene>
    <name evidence="5" type="ORF">TRFO_43054</name>
</gene>
<dbReference type="InterPro" id="IPR023578">
    <property type="entry name" value="Ras_GEF_dom_sf"/>
</dbReference>
<feature type="compositionally biased region" description="Polar residues" evidence="3">
    <location>
        <begin position="534"/>
        <end position="544"/>
    </location>
</feature>
<dbReference type="AlphaFoldDB" id="A0A1J4KTI6"/>
<dbReference type="Gene3D" id="1.10.840.10">
    <property type="entry name" value="Ras guanine-nucleotide exchange factors catalytic domain"/>
    <property type="match status" value="1"/>
</dbReference>
<sequence>MNYHRRIGKAPVNGHLEMNSLKGRNSNSADVIPKTHQKKLEIILSDSDDESFDLPVFLVNKLNKNNNAISNSSPFPIDTNSKKKKNETANDETESAKKSESSKKRRRRKHRVEESNNGNENSKMLSSTANKIITNNINNPSNSSVNSKDNSSVVSKIQANPITNTESGNDPQISLNENIPLAYPRPTIHKVLCTNLSNINGAKDEIYQKSLVNARKAKSYSDKVTENTTKRRRKIHHSEGHHNESHHSESHHTENQHPNVIDTYRYKPLLNESEPCSLDYYFMSSFQQQFHGKLIAKCNNNDFTPKFLESKNGSHPPPLPPNAKSTHNQIPTNLRNLNYIDNIRSCLNTSNPNLINPLIIPNNIHDTPNNLQDNRLKSLLKNDNQQNGDNEENKSENKQILFSTESYRIPYISSTKKNDKSTNEKKNTETPDDKEHNLPEVTINIDINNEEESNESESEDIDERDSSFMANEMTNNFLDSYNPTLYESQMAFRETNLFLNPPLQHTPSIASFDKVNKETDQDTIITTVFNNNKPIDNESDTSLAPQKRNIPRPTINSVRRRSKQLQLSELENNSLRSTDPNLLPMWNKIRDQLYQESQQERRAQDAVLKKAFIDYSLTTLYEPGIDNIKLIQRDGKNYIDTIEKETFLEFKFGSDINEPYPDHLHLYTWHNLNICSVVISSIILKHMEKINENEERSKETFKSVLQYLLLWIFYFSCDFIENKENVDNVNNILKLIVKKTTFNNDMNDQFVKYTGIIRFLIDSLYTKKYSPDVYTWQIRKPMFSYSNNTQQYNLFALKVDIPTVVKHLTYIELDILHNIQRSEFMHKNWMSEEKNILSPNFVKISNRFNDTACFIASSIMVENPRARAKKIAYWIEAMEEARKQKSYQLLFEIDAALSCCPINRLQATWKLVNKNAIKKFNHLHHITNPIHKYILKYKAEVFEDPKNTVPFIGPFLTELVYIYEGNHITKQLPNGKDGYNMVFQKAYFDTISYIFQDWGSEIQFNLDSKLLNECKLLIGKFKSTHDLLLPSITFEKPRPNEAEFIQNHNI</sequence>
<dbReference type="OrthoDB" id="10254377at2759"/>
<dbReference type="GO" id="GO:0007264">
    <property type="term" value="P:small GTPase-mediated signal transduction"/>
    <property type="evidence" value="ECO:0007669"/>
    <property type="project" value="InterPro"/>
</dbReference>
<dbReference type="Proteomes" id="UP000179807">
    <property type="component" value="Unassembled WGS sequence"/>
</dbReference>
<dbReference type="InterPro" id="IPR001895">
    <property type="entry name" value="RASGEF_cat_dom"/>
</dbReference>
<feature type="region of interest" description="Disordered" evidence="3">
    <location>
        <begin position="381"/>
        <end position="463"/>
    </location>
</feature>
<keyword evidence="6" id="KW-1185">Reference proteome</keyword>